<dbReference type="SUPFAM" id="SSF53920">
    <property type="entry name" value="Fe-only hydrogenase"/>
    <property type="match status" value="1"/>
</dbReference>
<reference evidence="7 8" key="1">
    <citation type="submission" date="2017-10" db="EMBL/GenBank/DDBJ databases">
        <title>Novel microbial diversity and functional potential in the marine mammal oral microbiome.</title>
        <authorList>
            <person name="Dudek N.K."/>
            <person name="Sun C.L."/>
            <person name="Burstein D."/>
            <person name="Kantor R.S."/>
            <person name="Aliaga Goltsman D.S."/>
            <person name="Bik E.M."/>
            <person name="Thomas B.C."/>
            <person name="Banfield J.F."/>
            <person name="Relman D.A."/>
        </authorList>
    </citation>
    <scope>NUCLEOTIDE SEQUENCE [LARGE SCALE GENOMIC DNA]</scope>
    <source>
        <strain evidence="7">DOLJORAL78_47_16</strain>
    </source>
</reference>
<accession>A0A2G6KAK8</accession>
<dbReference type="Gene3D" id="3.30.70.20">
    <property type="match status" value="1"/>
</dbReference>
<keyword evidence="1" id="KW-0004">4Fe-4S</keyword>
<gene>
    <name evidence="7" type="ORF">CSA56_14450</name>
</gene>
<dbReference type="PANTHER" id="PTHR11615">
    <property type="entry name" value="NITRATE, FORMATE, IRON DEHYDROGENASE"/>
    <property type="match status" value="1"/>
</dbReference>
<dbReference type="InterPro" id="IPR017896">
    <property type="entry name" value="4Fe4S_Fe-S-bd"/>
</dbReference>
<feature type="domain" description="4Fe-4S" evidence="6">
    <location>
        <begin position="358"/>
        <end position="419"/>
    </location>
</feature>
<feature type="domain" description="4Fe-4S ferredoxin-type" evidence="5">
    <location>
        <begin position="34"/>
        <end position="63"/>
    </location>
</feature>
<dbReference type="AlphaFoldDB" id="A0A2G6KAK8"/>
<evidence type="ECO:0000256" key="3">
    <source>
        <dbReference type="ARBA" id="ARBA00023004"/>
    </source>
</evidence>
<sequence>MNRTQPIFTEQTECQDCYKCVRSCPVKAIKIEGGVASVMDELCIFCGTCVEICPASAKQVRNDRRHVEQLIHASDCKVLVSLAPSWASEFPDISSQVMISALLQLGFDGVSETALGAQEVSTHTAQLLHEAERGCWISSACPVVVEYIKKYYPQHIDALTSLVSPVLAHSMMLKQYYGEECQVVLIGPCIAKKKESDEHPNLLSAVLTFEDLRNWLSKEGIDLQSVVLSPDARFIPQAAEEGALYPIDGGMIDSMKIEGELHGVRSMSLSGIENVVHTLENFDLLQSDDNVFVELLACHGGCINGPKTQHRYATVSKRLHILDRTKDLVREIVRTPALTIEHHFPAEPSQQEPFSEIRIREVLRLTGKYRPEDELNCGGCGYNSCRELAAAVLAGKAETEMCVSYMRQLAQKKANKLIKTMPSAVVIVDKQLKIIECNQNFAKIAGEETEALFSVREGLGGAVLEKILPISHLFRRLLQSGDDALEQDIHLQGRILRCSLFSIERERIVGGILHDITAPIMEKNEITQRARQVIQKNLKTVQNIAYLLGENAAETEMTLNSIIDAFHDDKTQA</sequence>
<evidence type="ECO:0000256" key="2">
    <source>
        <dbReference type="ARBA" id="ARBA00022723"/>
    </source>
</evidence>
<dbReference type="InterPro" id="IPR009016">
    <property type="entry name" value="Fe_hydrogenase"/>
</dbReference>
<dbReference type="Gene3D" id="3.40.950.10">
    <property type="entry name" value="Fe-only Hydrogenase (Larger Subunit), Chain L, domain 3"/>
    <property type="match status" value="1"/>
</dbReference>
<name>A0A2G6KAK8_9BACT</name>
<evidence type="ECO:0000313" key="8">
    <source>
        <dbReference type="Proteomes" id="UP000230821"/>
    </source>
</evidence>
<comment type="caution">
    <text evidence="7">The sequence shown here is derived from an EMBL/GenBank/DDBJ whole genome shotgun (WGS) entry which is preliminary data.</text>
</comment>
<evidence type="ECO:0000313" key="7">
    <source>
        <dbReference type="EMBL" id="PIE32685.1"/>
    </source>
</evidence>
<organism evidence="7 8">
    <name type="scientific">candidate division KSB3 bacterium</name>
    <dbReference type="NCBI Taxonomy" id="2044937"/>
    <lineage>
        <taxon>Bacteria</taxon>
        <taxon>candidate division KSB3</taxon>
    </lineage>
</organism>
<feature type="domain" description="4Fe-4S ferredoxin-type" evidence="5">
    <location>
        <begin position="5"/>
        <end position="33"/>
    </location>
</feature>
<dbReference type="Pfam" id="PF13237">
    <property type="entry name" value="Fer4_10"/>
    <property type="match status" value="1"/>
</dbReference>
<dbReference type="SUPFAM" id="SSF54862">
    <property type="entry name" value="4Fe-4S ferredoxins"/>
    <property type="match status" value="1"/>
</dbReference>
<dbReference type="Proteomes" id="UP000230821">
    <property type="component" value="Unassembled WGS sequence"/>
</dbReference>
<dbReference type="Gene3D" id="3.30.450.20">
    <property type="entry name" value="PAS domain"/>
    <property type="match status" value="1"/>
</dbReference>
<dbReference type="GO" id="GO:0051539">
    <property type="term" value="F:4 iron, 4 sulfur cluster binding"/>
    <property type="evidence" value="ECO:0007669"/>
    <property type="project" value="UniProtKB-KW"/>
</dbReference>
<dbReference type="EMBL" id="PDSK01000109">
    <property type="protein sequence ID" value="PIE32685.1"/>
    <property type="molecule type" value="Genomic_DNA"/>
</dbReference>
<evidence type="ECO:0000259" key="5">
    <source>
        <dbReference type="PROSITE" id="PS51379"/>
    </source>
</evidence>
<evidence type="ECO:0000259" key="6">
    <source>
        <dbReference type="PROSITE" id="PS51656"/>
    </source>
</evidence>
<dbReference type="InterPro" id="IPR017900">
    <property type="entry name" value="4Fe4S_Fe_S_CS"/>
</dbReference>
<dbReference type="InterPro" id="IPR000014">
    <property type="entry name" value="PAS"/>
</dbReference>
<dbReference type="InterPro" id="IPR050340">
    <property type="entry name" value="Cytosolic_Fe-S_CAF"/>
</dbReference>
<keyword evidence="4" id="KW-0411">Iron-sulfur</keyword>
<keyword evidence="3" id="KW-0408">Iron</keyword>
<dbReference type="Pfam" id="PF02906">
    <property type="entry name" value="Fe_hyd_lg_C"/>
    <property type="match status" value="1"/>
</dbReference>
<keyword evidence="2" id="KW-0479">Metal-binding</keyword>
<proteinExistence type="predicted"/>
<dbReference type="PROSITE" id="PS51656">
    <property type="entry name" value="4FE4S"/>
    <property type="match status" value="1"/>
</dbReference>
<evidence type="ECO:0000256" key="4">
    <source>
        <dbReference type="ARBA" id="ARBA00023014"/>
    </source>
</evidence>
<dbReference type="PROSITE" id="PS00198">
    <property type="entry name" value="4FE4S_FER_1"/>
    <property type="match status" value="1"/>
</dbReference>
<protein>
    <recommendedName>
        <fullName evidence="9">Fe-S cluster protein</fullName>
    </recommendedName>
</protein>
<dbReference type="Gene3D" id="1.10.15.40">
    <property type="entry name" value="Electron transport complex subunit B, putative Fe-S cluster"/>
    <property type="match status" value="1"/>
</dbReference>
<dbReference type="Pfam" id="PF13188">
    <property type="entry name" value="PAS_8"/>
    <property type="match status" value="1"/>
</dbReference>
<evidence type="ECO:0000256" key="1">
    <source>
        <dbReference type="ARBA" id="ARBA00022485"/>
    </source>
</evidence>
<dbReference type="InterPro" id="IPR004108">
    <property type="entry name" value="Fe_hydrogenase_lsu_C"/>
</dbReference>
<dbReference type="InterPro" id="IPR007202">
    <property type="entry name" value="4Fe-4S_dom"/>
</dbReference>
<dbReference type="Pfam" id="PF04060">
    <property type="entry name" value="FeS"/>
    <property type="match status" value="1"/>
</dbReference>
<dbReference type="GO" id="GO:0046872">
    <property type="term" value="F:metal ion binding"/>
    <property type="evidence" value="ECO:0007669"/>
    <property type="project" value="UniProtKB-KW"/>
</dbReference>
<dbReference type="PROSITE" id="PS51379">
    <property type="entry name" value="4FE4S_FER_2"/>
    <property type="match status" value="2"/>
</dbReference>
<evidence type="ECO:0008006" key="9">
    <source>
        <dbReference type="Google" id="ProtNLM"/>
    </source>
</evidence>